<protein>
    <submittedName>
        <fullName evidence="5">HTH-type transcriptional activator RhaS</fullName>
    </submittedName>
</protein>
<dbReference type="GO" id="GO:0043565">
    <property type="term" value="F:sequence-specific DNA binding"/>
    <property type="evidence" value="ECO:0007669"/>
    <property type="project" value="InterPro"/>
</dbReference>
<evidence type="ECO:0000259" key="4">
    <source>
        <dbReference type="PROSITE" id="PS01124"/>
    </source>
</evidence>
<dbReference type="Gene3D" id="1.10.10.60">
    <property type="entry name" value="Homeodomain-like"/>
    <property type="match status" value="1"/>
</dbReference>
<dbReference type="Pfam" id="PF12833">
    <property type="entry name" value="HTH_18"/>
    <property type="match status" value="1"/>
</dbReference>
<proteinExistence type="predicted"/>
<keyword evidence="6" id="KW-1185">Reference proteome</keyword>
<dbReference type="InterPro" id="IPR050204">
    <property type="entry name" value="AraC_XylS_family_regulators"/>
</dbReference>
<keyword evidence="1" id="KW-0805">Transcription regulation</keyword>
<dbReference type="SMART" id="SM00342">
    <property type="entry name" value="HTH_ARAC"/>
    <property type="match status" value="1"/>
</dbReference>
<keyword evidence="2" id="KW-0238">DNA-binding</keyword>
<dbReference type="PROSITE" id="PS01124">
    <property type="entry name" value="HTH_ARAC_FAMILY_2"/>
    <property type="match status" value="1"/>
</dbReference>
<dbReference type="PRINTS" id="PR00032">
    <property type="entry name" value="HTHARAC"/>
</dbReference>
<feature type="domain" description="HTH araC/xylS-type" evidence="4">
    <location>
        <begin position="166"/>
        <end position="264"/>
    </location>
</feature>
<dbReference type="InterPro" id="IPR018060">
    <property type="entry name" value="HTH_AraC"/>
</dbReference>
<name>A0A1C3JIR0_9VIBR</name>
<organism evidence="5 6">
    <name type="scientific">Vibrio celticus</name>
    <dbReference type="NCBI Taxonomy" id="446372"/>
    <lineage>
        <taxon>Bacteria</taxon>
        <taxon>Pseudomonadati</taxon>
        <taxon>Pseudomonadota</taxon>
        <taxon>Gammaproteobacteria</taxon>
        <taxon>Vibrionales</taxon>
        <taxon>Vibrionaceae</taxon>
        <taxon>Vibrio</taxon>
    </lineage>
</organism>
<evidence type="ECO:0000256" key="3">
    <source>
        <dbReference type="ARBA" id="ARBA00023163"/>
    </source>
</evidence>
<dbReference type="InterPro" id="IPR020449">
    <property type="entry name" value="Tscrpt_reg_AraC-type_HTH"/>
</dbReference>
<dbReference type="AlphaFoldDB" id="A0A1C3JIR0"/>
<accession>A0A1C3JIR0</accession>
<dbReference type="GO" id="GO:0003700">
    <property type="term" value="F:DNA-binding transcription factor activity"/>
    <property type="evidence" value="ECO:0007669"/>
    <property type="project" value="InterPro"/>
</dbReference>
<dbReference type="RefSeq" id="WP_065677356.1">
    <property type="nucleotide sequence ID" value="NZ_AP025463.1"/>
</dbReference>
<evidence type="ECO:0000256" key="1">
    <source>
        <dbReference type="ARBA" id="ARBA00023015"/>
    </source>
</evidence>
<evidence type="ECO:0000313" key="5">
    <source>
        <dbReference type="EMBL" id="SBT15007.1"/>
    </source>
</evidence>
<evidence type="ECO:0000256" key="2">
    <source>
        <dbReference type="ARBA" id="ARBA00023125"/>
    </source>
</evidence>
<dbReference type="InterPro" id="IPR046532">
    <property type="entry name" value="DUF6597"/>
</dbReference>
<dbReference type="SUPFAM" id="SSF46689">
    <property type="entry name" value="Homeodomain-like"/>
    <property type="match status" value="1"/>
</dbReference>
<dbReference type="Proteomes" id="UP000092819">
    <property type="component" value="Unassembled WGS sequence"/>
</dbReference>
<reference evidence="6" key="1">
    <citation type="submission" date="2016-06" db="EMBL/GenBank/DDBJ databases">
        <authorList>
            <person name="Rodrigo-Torres L."/>
            <person name="Arahal D.R."/>
        </authorList>
    </citation>
    <scope>NUCLEOTIDE SEQUENCE [LARGE SCALE GENOMIC DNA]</scope>
    <source>
        <strain evidence="6">CECT 7224</strain>
    </source>
</reference>
<gene>
    <name evidence="5" type="primary">rhaS_5</name>
    <name evidence="5" type="ORF">VCE7224_03790</name>
</gene>
<dbReference type="InterPro" id="IPR009057">
    <property type="entry name" value="Homeodomain-like_sf"/>
</dbReference>
<dbReference type="Pfam" id="PF20240">
    <property type="entry name" value="DUF6597"/>
    <property type="match status" value="1"/>
</dbReference>
<dbReference type="EMBL" id="FLQZ01000100">
    <property type="protein sequence ID" value="SBT15007.1"/>
    <property type="molecule type" value="Genomic_DNA"/>
</dbReference>
<dbReference type="PANTHER" id="PTHR46796">
    <property type="entry name" value="HTH-TYPE TRANSCRIPTIONAL ACTIVATOR RHAS-RELATED"/>
    <property type="match status" value="1"/>
</dbReference>
<sequence>MSASSLFSNISGIHSKQPFFVLSSEQFLTHLAPDIPEVSHFYSFKAGRSQESTIAIPDGCIDIVFDCNSASPVGQVCGTRLEAGAVSFDPGHQYFGVRFVPGVFPDFLAISAKELIEHELDLHDVIAGSDRLLEQVIYSENFSQKVDVVSQFLKKKQRRKTSELTNQVIAKIRQHKGNIQIQDLERFSGYTSRTLQRTFKNDIGLTPKGFSRAIRCQSAVYDINHREDLTFSDLAIDLGFSDQSHFLREFKKLVNFTPQEYHNKVKEKTYRERIHCY</sequence>
<evidence type="ECO:0000313" key="6">
    <source>
        <dbReference type="Proteomes" id="UP000092819"/>
    </source>
</evidence>
<keyword evidence="3" id="KW-0804">Transcription</keyword>